<organism evidence="1 2">
    <name type="scientific">Candidatus Falkowbacteria bacterium CG10_big_fil_rev_8_21_14_0_10_43_10</name>
    <dbReference type="NCBI Taxonomy" id="1974567"/>
    <lineage>
        <taxon>Bacteria</taxon>
        <taxon>Candidatus Falkowiibacteriota</taxon>
    </lineage>
</organism>
<name>A0A2H0V1W7_9BACT</name>
<evidence type="ECO:0000313" key="1">
    <source>
        <dbReference type="EMBL" id="PIR93083.1"/>
    </source>
</evidence>
<dbReference type="Proteomes" id="UP000228626">
    <property type="component" value="Unassembled WGS sequence"/>
</dbReference>
<dbReference type="EMBL" id="PFAR01000033">
    <property type="protein sequence ID" value="PIR93083.1"/>
    <property type="molecule type" value="Genomic_DNA"/>
</dbReference>
<proteinExistence type="predicted"/>
<protein>
    <submittedName>
        <fullName evidence="1">Uncharacterized protein</fullName>
    </submittedName>
</protein>
<dbReference type="AlphaFoldDB" id="A0A2H0V1W7"/>
<reference evidence="2" key="1">
    <citation type="submission" date="2017-09" db="EMBL/GenBank/DDBJ databases">
        <title>Depth-based differentiation of microbial function through sediment-hosted aquifers and enrichment of novel symbionts in the deep terrestrial subsurface.</title>
        <authorList>
            <person name="Probst A.J."/>
            <person name="Ladd B."/>
            <person name="Jarett J.K."/>
            <person name="Geller-Mcgrath D.E."/>
            <person name="Sieber C.M.K."/>
            <person name="Emerson J.B."/>
            <person name="Anantharaman K."/>
            <person name="Thomas B.C."/>
            <person name="Malmstrom R."/>
            <person name="Stieglmeier M."/>
            <person name="Klingl A."/>
            <person name="Woyke T."/>
            <person name="Ryan C.M."/>
            <person name="Banfield J.F."/>
        </authorList>
    </citation>
    <scope>NUCLEOTIDE SEQUENCE [LARGE SCALE GENOMIC DNA]</scope>
</reference>
<sequence>MKVTIICDGPIRLFSLTDRLRKAWQAQGIADKAGNSWETPLRMSVNSTVRMTHSYAGRGARKEDSVLQALSFLLRGRIFGNAPGSLEVAFPKEIFRLLSRQDLQRLVRECGIRKFTVYY</sequence>
<gene>
    <name evidence="1" type="ORF">COT99_02755</name>
</gene>
<comment type="caution">
    <text evidence="1">The sequence shown here is derived from an EMBL/GenBank/DDBJ whole genome shotgun (WGS) entry which is preliminary data.</text>
</comment>
<evidence type="ECO:0000313" key="2">
    <source>
        <dbReference type="Proteomes" id="UP000228626"/>
    </source>
</evidence>
<accession>A0A2H0V1W7</accession>